<reference evidence="3" key="1">
    <citation type="submission" date="2010-08" db="EMBL/GenBank/DDBJ databases">
        <authorList>
            <consortium name="Caenorhabditis japonica Sequencing Consortium"/>
            <person name="Wilson R.K."/>
        </authorList>
    </citation>
    <scope>NUCLEOTIDE SEQUENCE [LARGE SCALE GENOMIC DNA]</scope>
    <source>
        <strain evidence="3">DF5081</strain>
    </source>
</reference>
<evidence type="ECO:0000256" key="1">
    <source>
        <dbReference type="SAM" id="MobiDB-lite"/>
    </source>
</evidence>
<reference evidence="2" key="2">
    <citation type="submission" date="2022-06" db="UniProtKB">
        <authorList>
            <consortium name="EnsemblMetazoa"/>
        </authorList>
    </citation>
    <scope>IDENTIFICATION</scope>
    <source>
        <strain evidence="2">DF5081</strain>
    </source>
</reference>
<accession>A0A8R1HV38</accession>
<dbReference type="AlphaFoldDB" id="A0A8R1HV38"/>
<dbReference type="EnsemblMetazoa" id="CJA08270.1">
    <property type="protein sequence ID" value="CJA08270.1"/>
    <property type="gene ID" value="WBGene00127473"/>
</dbReference>
<evidence type="ECO:0008006" key="4">
    <source>
        <dbReference type="Google" id="ProtNLM"/>
    </source>
</evidence>
<sequence length="124" mass="14085">MSNFKLGPLPCRNPESFSKYLQSEQFFEKKQKAVVHRSVEGENNGESYKIKAPKTPFVINHLEKKFAIEREEEVVEAEETSKAGPSTSSATSESRTMKREHSDADDDEASSSQTTSRKKQRQSR</sequence>
<dbReference type="OMA" id="GENNGEC"/>
<evidence type="ECO:0000313" key="3">
    <source>
        <dbReference type="Proteomes" id="UP000005237"/>
    </source>
</evidence>
<keyword evidence="3" id="KW-1185">Reference proteome</keyword>
<feature type="region of interest" description="Disordered" evidence="1">
    <location>
        <begin position="72"/>
        <end position="124"/>
    </location>
</feature>
<feature type="compositionally biased region" description="Polar residues" evidence="1">
    <location>
        <begin position="83"/>
        <end position="94"/>
    </location>
</feature>
<proteinExistence type="predicted"/>
<organism evidence="2 3">
    <name type="scientific">Caenorhabditis japonica</name>
    <dbReference type="NCBI Taxonomy" id="281687"/>
    <lineage>
        <taxon>Eukaryota</taxon>
        <taxon>Metazoa</taxon>
        <taxon>Ecdysozoa</taxon>
        <taxon>Nematoda</taxon>
        <taxon>Chromadorea</taxon>
        <taxon>Rhabditida</taxon>
        <taxon>Rhabditina</taxon>
        <taxon>Rhabditomorpha</taxon>
        <taxon>Rhabditoidea</taxon>
        <taxon>Rhabditidae</taxon>
        <taxon>Peloderinae</taxon>
        <taxon>Caenorhabditis</taxon>
    </lineage>
</organism>
<name>A0A8R1HV38_CAEJA</name>
<dbReference type="Proteomes" id="UP000005237">
    <property type="component" value="Unassembled WGS sequence"/>
</dbReference>
<protein>
    <recommendedName>
        <fullName evidence="4">DET1- and DDB1-associated protein 1</fullName>
    </recommendedName>
</protein>
<evidence type="ECO:0000313" key="2">
    <source>
        <dbReference type="EnsemblMetazoa" id="CJA08270.1"/>
    </source>
</evidence>